<feature type="region of interest" description="Disordered" evidence="10">
    <location>
        <begin position="453"/>
        <end position="505"/>
    </location>
</feature>
<dbReference type="Gene3D" id="1.10.3430.10">
    <property type="entry name" value="Ammonium transporter AmtB like domains"/>
    <property type="match status" value="1"/>
</dbReference>
<organism evidence="12">
    <name type="scientific">uncultured Nocardioidaceae bacterium</name>
    <dbReference type="NCBI Taxonomy" id="253824"/>
    <lineage>
        <taxon>Bacteria</taxon>
        <taxon>Bacillati</taxon>
        <taxon>Actinomycetota</taxon>
        <taxon>Actinomycetes</taxon>
        <taxon>Propionibacteriales</taxon>
        <taxon>Nocardioidaceae</taxon>
        <taxon>environmental samples</taxon>
    </lineage>
</organism>
<keyword evidence="4 9" id="KW-0812">Transmembrane</keyword>
<dbReference type="InterPro" id="IPR001905">
    <property type="entry name" value="Ammonium_transpt"/>
</dbReference>
<dbReference type="NCBIfam" id="TIGR00836">
    <property type="entry name" value="amt"/>
    <property type="match status" value="1"/>
</dbReference>
<feature type="transmembrane region" description="Helical" evidence="9">
    <location>
        <begin position="6"/>
        <end position="27"/>
    </location>
</feature>
<accession>A0A6J4ML13</accession>
<evidence type="ECO:0000256" key="2">
    <source>
        <dbReference type="ARBA" id="ARBA00005887"/>
    </source>
</evidence>
<feature type="transmembrane region" description="Helical" evidence="9">
    <location>
        <begin position="218"/>
        <end position="241"/>
    </location>
</feature>
<feature type="compositionally biased region" description="Basic and acidic residues" evidence="10">
    <location>
        <begin position="467"/>
        <end position="485"/>
    </location>
</feature>
<evidence type="ECO:0000256" key="9">
    <source>
        <dbReference type="RuleBase" id="RU362002"/>
    </source>
</evidence>
<evidence type="ECO:0000259" key="11">
    <source>
        <dbReference type="Pfam" id="PF00909"/>
    </source>
</evidence>
<reference evidence="12" key="1">
    <citation type="submission" date="2020-02" db="EMBL/GenBank/DDBJ databases">
        <authorList>
            <person name="Meier V. D."/>
        </authorList>
    </citation>
    <scope>NUCLEOTIDE SEQUENCE</scope>
    <source>
        <strain evidence="12">AVDCRST_MAG47</strain>
    </source>
</reference>
<evidence type="ECO:0000256" key="7">
    <source>
        <dbReference type="ARBA" id="ARBA00023177"/>
    </source>
</evidence>
<feature type="transmembrane region" description="Helical" evidence="9">
    <location>
        <begin position="309"/>
        <end position="332"/>
    </location>
</feature>
<proteinExistence type="inferred from homology"/>
<feature type="transmembrane region" description="Helical" evidence="9">
    <location>
        <begin position="261"/>
        <end position="279"/>
    </location>
</feature>
<gene>
    <name evidence="12" type="ORF">AVDCRST_MAG47-185</name>
</gene>
<feature type="domain" description="Ammonium transporter AmtB-like" evidence="11">
    <location>
        <begin position="7"/>
        <end position="429"/>
    </location>
</feature>
<evidence type="ECO:0000313" key="12">
    <source>
        <dbReference type="EMBL" id="CAA9361044.1"/>
    </source>
</evidence>
<evidence type="ECO:0000256" key="1">
    <source>
        <dbReference type="ARBA" id="ARBA00004141"/>
    </source>
</evidence>
<feature type="transmembrane region" description="Helical" evidence="9">
    <location>
        <begin position="376"/>
        <end position="402"/>
    </location>
</feature>
<evidence type="ECO:0000256" key="5">
    <source>
        <dbReference type="ARBA" id="ARBA00022989"/>
    </source>
</evidence>
<dbReference type="PANTHER" id="PTHR43029:SF10">
    <property type="entry name" value="AMMONIUM TRANSPORTER MEP2"/>
    <property type="match status" value="1"/>
</dbReference>
<dbReference type="InterPro" id="IPR029020">
    <property type="entry name" value="Ammonium/urea_transptr"/>
</dbReference>
<feature type="transmembrane region" description="Helical" evidence="9">
    <location>
        <begin position="130"/>
        <end position="151"/>
    </location>
</feature>
<dbReference type="InterPro" id="IPR018047">
    <property type="entry name" value="Ammonium_transpt_CS"/>
</dbReference>
<keyword evidence="7 9" id="KW-0924">Ammonia transport</keyword>
<evidence type="ECO:0000256" key="4">
    <source>
        <dbReference type="ARBA" id="ARBA00022692"/>
    </source>
</evidence>
<comment type="subcellular location">
    <subcellularLocation>
        <location evidence="9">Cell membrane</location>
        <topology evidence="9">Multi-pass membrane protein</topology>
    </subcellularLocation>
    <subcellularLocation>
        <location evidence="1">Membrane</location>
        <topology evidence="1">Multi-pass membrane protein</topology>
    </subcellularLocation>
</comment>
<feature type="compositionally biased region" description="Low complexity" evidence="10">
    <location>
        <begin position="453"/>
        <end position="463"/>
    </location>
</feature>
<evidence type="ECO:0000256" key="8">
    <source>
        <dbReference type="ARBA" id="ARBA00050025"/>
    </source>
</evidence>
<evidence type="ECO:0000256" key="6">
    <source>
        <dbReference type="ARBA" id="ARBA00023136"/>
    </source>
</evidence>
<feature type="transmembrane region" description="Helical" evidence="9">
    <location>
        <begin position="101"/>
        <end position="123"/>
    </location>
</feature>
<protein>
    <recommendedName>
        <fullName evidence="8 9">Ammonium transporter</fullName>
    </recommendedName>
</protein>
<dbReference type="EMBL" id="CADCUK010000014">
    <property type="protein sequence ID" value="CAA9361044.1"/>
    <property type="molecule type" value="Genomic_DNA"/>
</dbReference>
<keyword evidence="3 9" id="KW-0813">Transport</keyword>
<dbReference type="Pfam" id="PF00909">
    <property type="entry name" value="Ammonium_transp"/>
    <property type="match status" value="1"/>
</dbReference>
<evidence type="ECO:0000256" key="10">
    <source>
        <dbReference type="SAM" id="MobiDB-lite"/>
    </source>
</evidence>
<keyword evidence="6 9" id="KW-0472">Membrane</keyword>
<feature type="transmembrane region" description="Helical" evidence="9">
    <location>
        <begin position="344"/>
        <end position="364"/>
    </location>
</feature>
<name>A0A6J4ML13_9ACTN</name>
<feature type="transmembrane region" description="Helical" evidence="9">
    <location>
        <begin position="286"/>
        <end position="303"/>
    </location>
</feature>
<dbReference type="InterPro" id="IPR024041">
    <property type="entry name" value="NH4_transpt_AmtB-like_dom"/>
</dbReference>
<dbReference type="GO" id="GO:0008519">
    <property type="term" value="F:ammonium channel activity"/>
    <property type="evidence" value="ECO:0007669"/>
    <property type="project" value="InterPro"/>
</dbReference>
<sequence length="505" mass="52593">MDGYYTWMLVSASMVLLMTTPALALFYGGMSRSKSVLNMMMMSFSALGVVGIVYALWGWSMTYSSLDWAAADAENPGWEFAKLFANPFDQFGLEGTLPGNYVFVAFQLTFAVITAALISGAIADRVKFSSWLVFLPIWVTLSYFPLAHMVWGGGFLSGVEGGLADLIFGGDGAAEVAPIDYAGGTVVHINAGIAGLVLVLLIGKRLGFGREPMKPHNLTLTMIGAGLLWFGWFGFNAGSIVFTSTDETEMIAQFTTETGLVWLNTTLATCAAMLGWLLLEKIRDGKATSLGAASGVVAGLVAITPACGALTPLTSMVLGLVAGVLCALAVGLKHRFGYDDSLDVVGVHLVGGLVGTVGIGFLATSGGLLRGDGLKLLVVQVAVALFAMLWSAVATLIVGVLIKATMGWRLLDEDEVEGIDFTEHGEAAYDLTNRSGGVLAKQGVLATVGAGAAPRASAGATQTSRSEPAKTDDAARTDESARVEESSTTDEASSSAATSKEGTLA</sequence>
<dbReference type="AlphaFoldDB" id="A0A6J4ML13"/>
<feature type="transmembrane region" description="Helical" evidence="9">
    <location>
        <begin position="186"/>
        <end position="206"/>
    </location>
</feature>
<dbReference type="PANTHER" id="PTHR43029">
    <property type="entry name" value="AMMONIUM TRANSPORTER MEP2"/>
    <property type="match status" value="1"/>
</dbReference>
<comment type="similarity">
    <text evidence="2 9">Belongs to the ammonia transporter channel (TC 1.A.11.2) family.</text>
</comment>
<dbReference type="SUPFAM" id="SSF111352">
    <property type="entry name" value="Ammonium transporter"/>
    <property type="match status" value="1"/>
</dbReference>
<dbReference type="PROSITE" id="PS01219">
    <property type="entry name" value="AMMONIUM_TRANSP"/>
    <property type="match status" value="1"/>
</dbReference>
<keyword evidence="5 9" id="KW-1133">Transmembrane helix</keyword>
<feature type="transmembrane region" description="Helical" evidence="9">
    <location>
        <begin position="39"/>
        <end position="59"/>
    </location>
</feature>
<evidence type="ECO:0000256" key="3">
    <source>
        <dbReference type="ARBA" id="ARBA00022448"/>
    </source>
</evidence>
<feature type="compositionally biased region" description="Low complexity" evidence="10">
    <location>
        <begin position="489"/>
        <end position="499"/>
    </location>
</feature>
<dbReference type="GO" id="GO:0005886">
    <property type="term" value="C:plasma membrane"/>
    <property type="evidence" value="ECO:0007669"/>
    <property type="project" value="UniProtKB-SubCell"/>
</dbReference>